<keyword evidence="4" id="KW-0862">Zinc</keyword>
<dbReference type="SMART" id="SM00396">
    <property type="entry name" value="ZnF_UBR1"/>
    <property type="match status" value="1"/>
</dbReference>
<feature type="domain" description="UBR-type" evidence="8">
    <location>
        <begin position="122"/>
        <end position="195"/>
    </location>
</feature>
<feature type="region of interest" description="UBR4 E3 catalytic module" evidence="6">
    <location>
        <begin position="2810"/>
        <end position="3276"/>
    </location>
</feature>
<evidence type="ECO:0000256" key="7">
    <source>
        <dbReference type="SAM" id="MobiDB-lite"/>
    </source>
</evidence>
<keyword evidence="2" id="KW-0479">Metal-binding</keyword>
<evidence type="ECO:0000256" key="4">
    <source>
        <dbReference type="ARBA" id="ARBA00022833"/>
    </source>
</evidence>
<evidence type="ECO:0000256" key="1">
    <source>
        <dbReference type="ARBA" id="ARBA00009970"/>
    </source>
</evidence>
<evidence type="ECO:0000256" key="3">
    <source>
        <dbReference type="ARBA" id="ARBA00022771"/>
    </source>
</evidence>
<feature type="compositionally biased region" description="Polar residues" evidence="7">
    <location>
        <begin position="791"/>
        <end position="803"/>
    </location>
</feature>
<feature type="region of interest" description="Disordered" evidence="7">
    <location>
        <begin position="784"/>
        <end position="809"/>
    </location>
</feature>
<feature type="region of interest" description="Disordered" evidence="7">
    <location>
        <begin position="1"/>
        <end position="52"/>
    </location>
</feature>
<dbReference type="PROSITE" id="PS52043">
    <property type="entry name" value="UBR4_E3"/>
    <property type="match status" value="1"/>
</dbReference>
<dbReference type="PANTHER" id="PTHR21725">
    <property type="entry name" value="E3 UBIQUITIN-PROTEIN LIGASE UBR4"/>
    <property type="match status" value="1"/>
</dbReference>
<dbReference type="InterPro" id="IPR003126">
    <property type="entry name" value="Znf_UBR"/>
</dbReference>
<gene>
    <name evidence="9" type="primary">UBR4_1</name>
    <name evidence="9" type="ORF">g.8863</name>
</gene>
<dbReference type="Pfam" id="PF13764">
    <property type="entry name" value="E3_UbLigase_R4"/>
    <property type="match status" value="1"/>
</dbReference>
<protein>
    <submittedName>
        <fullName evidence="9">E3 ubiquitin-protein ligase UBR4</fullName>
    </submittedName>
</protein>
<dbReference type="InterPro" id="IPR045189">
    <property type="entry name" value="UBR4-like"/>
</dbReference>
<feature type="region of interest" description="Disordered" evidence="7">
    <location>
        <begin position="2623"/>
        <end position="2643"/>
    </location>
</feature>
<organism evidence="9">
    <name type="scientific">Aceria tosichella</name>
    <name type="common">wheat curl mite</name>
    <dbReference type="NCBI Taxonomy" id="561515"/>
    <lineage>
        <taxon>Eukaryota</taxon>
        <taxon>Metazoa</taxon>
        <taxon>Ecdysozoa</taxon>
        <taxon>Arthropoda</taxon>
        <taxon>Chelicerata</taxon>
        <taxon>Arachnida</taxon>
        <taxon>Acari</taxon>
        <taxon>Acariformes</taxon>
        <taxon>Trombidiformes</taxon>
        <taxon>Prostigmata</taxon>
        <taxon>Eupodina</taxon>
        <taxon>Eriophyoidea</taxon>
        <taxon>Eriophyidae</taxon>
        <taxon>Eriophyinae</taxon>
        <taxon>Aceriini</taxon>
        <taxon>Aceria</taxon>
    </lineage>
</organism>
<dbReference type="PROSITE" id="PS51157">
    <property type="entry name" value="ZF_UBR"/>
    <property type="match status" value="1"/>
</dbReference>
<name>A0A6G1S8M1_9ACAR</name>
<feature type="zinc finger region" description="UBR-type" evidence="5">
    <location>
        <begin position="122"/>
        <end position="195"/>
    </location>
</feature>
<dbReference type="Pfam" id="PF24079">
    <property type="entry name" value="UBR4"/>
    <property type="match status" value="1"/>
</dbReference>
<comment type="similarity">
    <text evidence="1 6">Belongs to the UBR4 family.</text>
</comment>
<evidence type="ECO:0000259" key="8">
    <source>
        <dbReference type="PROSITE" id="PS51157"/>
    </source>
</evidence>
<evidence type="ECO:0000256" key="5">
    <source>
        <dbReference type="PROSITE-ProRule" id="PRU00508"/>
    </source>
</evidence>
<feature type="region of interest" description="Disordered" evidence="7">
    <location>
        <begin position="972"/>
        <end position="991"/>
    </location>
</feature>
<proteinExistence type="inferred from homology"/>
<feature type="compositionally biased region" description="Polar residues" evidence="7">
    <location>
        <begin position="929"/>
        <end position="960"/>
    </location>
</feature>
<keyword evidence="3 6" id="KW-0863">Zinc-finger</keyword>
<feature type="region of interest" description="Disordered" evidence="7">
    <location>
        <begin position="220"/>
        <end position="243"/>
    </location>
</feature>
<dbReference type="CDD" id="cd19680">
    <property type="entry name" value="UBR-box_UBR4"/>
    <property type="match status" value="1"/>
</dbReference>
<dbReference type="InterPro" id="IPR003903">
    <property type="entry name" value="UIM_dom"/>
</dbReference>
<evidence type="ECO:0000256" key="6">
    <source>
        <dbReference type="PROSITE-ProRule" id="PRU01388"/>
    </source>
</evidence>
<dbReference type="PANTHER" id="PTHR21725:SF1">
    <property type="entry name" value="E3 UBIQUITIN-PROTEIN LIGASE UBR4"/>
    <property type="match status" value="1"/>
</dbReference>
<dbReference type="InterPro" id="IPR056530">
    <property type="entry name" value="UBR4-like_dom"/>
</dbReference>
<reference evidence="9" key="1">
    <citation type="submission" date="2018-10" db="EMBL/GenBank/DDBJ databases">
        <title>Transcriptome assembly of Aceria tosichella (Wheat curl mite) Type 2.</title>
        <authorList>
            <person name="Scully E.D."/>
            <person name="Geib S.M."/>
            <person name="Palmer N.A."/>
            <person name="Gupta A.K."/>
            <person name="Sarath G."/>
            <person name="Tatineni S."/>
        </authorList>
    </citation>
    <scope>NUCLEOTIDE SEQUENCE</scope>
    <source>
        <strain evidence="9">LincolnNE</strain>
    </source>
</reference>
<evidence type="ECO:0000256" key="2">
    <source>
        <dbReference type="ARBA" id="ARBA00022723"/>
    </source>
</evidence>
<accession>A0A6G1S8M1</accession>
<sequence length="3276" mass="370421">MSESSSSSSPQAAPVSLASPATTAPQQSQSQQQQLQQQTQGQLQKQQPQSSQLMQLDTTNGYLTNILDMLKFISSISSSDAAELEYDCEASTQHDWVDDEPCFNFGLDDDDESIVDDSDDESLCNKLCTFTLTQKEFVNQHWYHCHTCNMIDRVGVCTICAKVCHKDHDLSYAKYGAFFCDCAGRENSICMALVKRATTSTTGGLNSDLFTELNNSEHQLREGKPDQIRQDSSDESSSRDKINDFKRNDNFQQKFAKYLEPHKEDLMNVLLQSNICKTIMNLISELVPAYVQFALDRSQAGRLKSHKDGSLRIYMVSHDLTDLWLKLSPIHNLTASFGPFSTQKSSRKRRIACKANRKSTNSSSSPAFPVDFFETLLVLGDIDFGGNDLLSVYNVQQLKTRLNTSGMYITCTKATGFSIDVVNNDSNMVPCGVRIQVGAHELSKSPTSIELFGRTIPISPLSTRWYDIPFTREESLQAEKKFTISFGPSSDPNNITTIDSVKVYGKTKESFHWPDDGEEPVNSSGLTGDDLMCVLMGRDLGSRFQKLLLNNVEILKRLLNFEQCHNVETSDLEKLAKELSTSLLTVPYPIQVLKAIKSLLLTIYKTRQNYQLHRDSTALEFVTKSLASLKRENLDCELFSRVIYIMKSLCQSKLSNLSKLSDSLSAILIEQDPKLRTKLTTDSSKLEQLVIYLHELFQHLHSTRPHNLGSGAVVTNEFINYENSLQPFIELMYIVMLHDLSISNVVTNVLIGLLLNEDINVSICTRHTLIRLLRLRCDRQEEQNDQENRANEISSDAQPLPSQESRRDEGLVFNNQSGSVVVDRFEPRQEQAQSLVESQQSSIASQLRNVLRDQIEGARHDNDEDIAIAIALSLQDDSQNNSVTDNAVTAAPTTSGRSELNFLSDRMPSAEELMSDTTASGVASDEEVSTSGPRSTSILKQSDNVSVDCHPSSSANQGAGTSIALDDQASLDNRKSNNMSSNSKSKEQEQIKQQHLRLLEQLIEHLSDAREAGGYRTISLLHVVLVLTLDLDNDSETDAAIFRNLLCALRDELQYNTDSAMSLVERTPTNEVKLVIMRMFSILMSKVRTSSIATTVACSTKAETSSCWSTFCSAITASSLIDTNVPDFCYKVLKHLTEYWRNAAETQGLAGPPTPSTSEVVAPASKKYLSKSSAQTQTLDLSPFFLRSHARSQTDLLEDYPQLLTEMVLRVPYQIMKVTNSTSNTLRPVTFSSEWSTILCEFLMIPIPSYIKKHVRKLLTSICGSKEKYRQLRDFHFLESHMKSIKETCGIEDEDHTSASVNEIRTNVLNYESMSAIVEHLKSCIEITQNRCINWQNYCLYKDQTLLRTLVKLSLSIGEDLSPIVLELLQHALNAPQLSKNQNMFNLISTPLITSTPSEIVADQTLRDSLTSESLSANLSQQLITSISGDLISRFVQTFLLETNLTSLRWQAHNLLYNLWLNFTPKQQQDLLLVMWSLWHNLPRYGRKASQFVDLTGFFTLKSPSTVSDYDKVFCEETLNVLRQQNKLLMNHPNAHIYNSIQGLVDLDSYYLESEPCSVCNCPEVAYSNVKLSSVKVDSRFTTTTQIIKLVGSHTILKFSLRISDIKRSKMVKTISIFYNNRSVQSVVELKNKTGIWSLARKYTLSPGQTDVKIEFTLPIVACNLMIEFTEFYENFQASSETLQCPRCSTSVPANPGVCSNCGENVFQCHKCRSINYDEKDPFLCISCGFCKYARFEISLTAKPTCAVDPIENEEDRKKTVTSISNLLEKADRVYKNLMQNKPTLELFLLRIHEQVLPDRQYDENYMRHDQISPQLNPSASTSSNNLQAQSIVAGYVSNSNSALTTPSVNKAIQHLAQKYCVECKGLFEELSKITHKVLASRKELVEYDNRQLRRTWNPNSSVLSSAARKKSRVYSSLTSGSGRCYGCATASIEHCVTMLKALSTIPKLRAQICDSGVINELVNFNLRSSSHNLSREIRQLLCALTRGDLNSTTALTDLLLRKIEAISRHDYQSFEISNIIKHEIALLAVTLDSDDSCWEIRVRCLIKVFSFALELDNPTVKECLIIPCLRLILSIIRPATPITRRHKDKSLENIASVRTDEYRSRVLLQDWLNNGEFVFEQWRQQASRPNIISQQSNPLKPMHSISKRAPKVQHRANFLAEKYGNKWRLKCSKFNQASQSINSLPNDWLKRLLFNRSSKTVRLMAKSLMESLFVVQSRRTDIINLLTGYLEEIGPASECAYEFYVLYKNLILSEHWRYYLALQGILVRLSEFITIEIDKLQELEETTLTSSLSLGCSLKMLLELFTAFVSDSKIRSHYKSKLVGFILKGYLSLRKLVVQRTKVIDEAQEMLLELLEGMTTGSESETAAFIDVCVEAIRNCHEGDIRTPVFIFERLCSTIHPEESANSEFFVSLEKDPQQEDYLQGRMLGNPYSSNEVGIGPLMKDIKNKICQDCELLALLEDDSSMELLVSNKIVCLDLPVKDVYKRIWCAENHESEAMRIVYRMRGLLGDATEEFIETLDSRNSEEVDEEQVYKMANNMGPSGGLEIMLDRLKNIDDLSPPFKPLLDVLLKLFAQCTKTKHNRLQLISNEFKTIEILLNTLKLALNEKDFLEAAGLSDGLAEPTPPSAAQSNRTQANSTPNPRTVVVDRLLTNIETILREASKQPTSTFVKFCTEACGSVDDVKFLQNTAHILFSRLPHVSHKITQVLPFLTLGVEERMRTLVDYYKSSIDFERFDADHSAISDSTIELFCILVDSIEENDNGNQLKDFIISEKIVTKSIQYLTTQAPPLKSSLLATSEEWKDFTTRPALKYVLRILGGLSQHHAPTQVLISRDCIPIVHGLEQVSSDAHVGTLAENLLEAIKQHPAVAEKIELVRRQTKEEKKRLAMAVRERQLVILGMKANERGQVIAKSKLLEQCQDLAEDTGLICNICREGYKFQPTKVLGIYTYTKRCVLDEFEMKPRKSYGYTTVTHFNTVHVECHMSAVRSARGRDEWDSAALQNANTRCNGLLPIWGPQVPESAYASALARHNSYLQDSTGYRDIGYHSTTHDIRLQLLRFAQERSFSEDTGGGGPQSNLHLLPYMMQTALYMLNSTKAATREYKRALNFLEMSSNEVLENCYDVDGPYYWCSLALLVMPPIWWKKKRIQFLQRLIVCNHVRRVSIKPPAPVSDTRVRAYSYYKSALIYFAFIDSFYSIVFKDASNDDKWNQDWPATLADYLKHNEQTINDNIEVLLNLYQNSLLTCTTLERYFEIVRLDEITQASEFIVSTLESV</sequence>
<dbReference type="InterPro" id="IPR047509">
    <property type="entry name" value="UBR4-like_UBR-box"/>
</dbReference>
<dbReference type="InterPro" id="IPR025704">
    <property type="entry name" value="E3_Ub_ligase_UBR4_C"/>
</dbReference>
<dbReference type="GO" id="GO:0008270">
    <property type="term" value="F:zinc ion binding"/>
    <property type="evidence" value="ECO:0007669"/>
    <property type="project" value="UniProtKB-KW"/>
</dbReference>
<dbReference type="EMBL" id="GGYP01001967">
    <property type="protein sequence ID" value="MDE46738.1"/>
    <property type="molecule type" value="Transcribed_RNA"/>
</dbReference>
<feature type="compositionally biased region" description="Polar residues" evidence="7">
    <location>
        <begin position="2629"/>
        <end position="2643"/>
    </location>
</feature>
<feature type="compositionally biased region" description="Polar residues" evidence="7">
    <location>
        <begin position="879"/>
        <end position="898"/>
    </location>
</feature>
<evidence type="ECO:0000313" key="9">
    <source>
        <dbReference type="EMBL" id="MDE46738.1"/>
    </source>
</evidence>
<feature type="region of interest" description="Disordered" evidence="7">
    <location>
        <begin position="879"/>
        <end position="962"/>
    </location>
</feature>
<dbReference type="PROSITE" id="PS50330">
    <property type="entry name" value="UIM"/>
    <property type="match status" value="1"/>
</dbReference>